<accession>A0A6J4L8C8</accession>
<feature type="compositionally biased region" description="Basic and acidic residues" evidence="1">
    <location>
        <begin position="20"/>
        <end position="34"/>
    </location>
</feature>
<name>A0A6J4L8C8_9BACT</name>
<feature type="compositionally biased region" description="Basic residues" evidence="1">
    <location>
        <begin position="299"/>
        <end position="308"/>
    </location>
</feature>
<proteinExistence type="predicted"/>
<evidence type="ECO:0000313" key="2">
    <source>
        <dbReference type="EMBL" id="CAA9325461.1"/>
    </source>
</evidence>
<feature type="compositionally biased region" description="Basic residues" evidence="1">
    <location>
        <begin position="35"/>
        <end position="54"/>
    </location>
</feature>
<feature type="compositionally biased region" description="Gly residues" evidence="1">
    <location>
        <begin position="156"/>
        <end position="167"/>
    </location>
</feature>
<gene>
    <name evidence="2" type="ORF">AVDCRST_MAG89-1875</name>
</gene>
<organism evidence="2">
    <name type="scientific">uncultured Gemmatimonadota bacterium</name>
    <dbReference type="NCBI Taxonomy" id="203437"/>
    <lineage>
        <taxon>Bacteria</taxon>
        <taxon>Pseudomonadati</taxon>
        <taxon>Gemmatimonadota</taxon>
        <taxon>environmental samples</taxon>
    </lineage>
</organism>
<feature type="region of interest" description="Disordered" evidence="1">
    <location>
        <begin position="271"/>
        <end position="308"/>
    </location>
</feature>
<feature type="compositionally biased region" description="Low complexity" evidence="1">
    <location>
        <begin position="72"/>
        <end position="83"/>
    </location>
</feature>
<evidence type="ECO:0000256" key="1">
    <source>
        <dbReference type="SAM" id="MobiDB-lite"/>
    </source>
</evidence>
<feature type="non-terminal residue" evidence="2">
    <location>
        <position position="1"/>
    </location>
</feature>
<feature type="compositionally biased region" description="Basic residues" evidence="1">
    <location>
        <begin position="271"/>
        <end position="280"/>
    </location>
</feature>
<dbReference type="EMBL" id="CADCTV010000398">
    <property type="protein sequence ID" value="CAA9325461.1"/>
    <property type="molecule type" value="Genomic_DNA"/>
</dbReference>
<feature type="non-terminal residue" evidence="2">
    <location>
        <position position="308"/>
    </location>
</feature>
<feature type="compositionally biased region" description="Basic and acidic residues" evidence="1">
    <location>
        <begin position="204"/>
        <end position="216"/>
    </location>
</feature>
<feature type="compositionally biased region" description="Basic residues" evidence="1">
    <location>
        <begin position="84"/>
        <end position="101"/>
    </location>
</feature>
<feature type="compositionally biased region" description="Basic and acidic residues" evidence="1">
    <location>
        <begin position="55"/>
        <end position="64"/>
    </location>
</feature>
<sequence>ADGHGSQGAGRILRGGNPGRGDRGGAARPPEARAAHRRKGGGGRPRRRSARDHRRGGGLDDRERARAHHRAGPQGARQGAAAQGHRRQRRPGAGGVRRRPARSPPADAGPLPGDRRVQRHRPADHRQQGGPPGPRCGPGDLRPLRARRLHGDVHGRQGGAGGGGDGRGAVRAAVGAHRALGRGQEQPAERGAAGAGTSRLGHQRGREQGAAHHGDGAADSPGVRRLGGRHAGASRAGAVGDRPRPAPLLLPRVREPAGRLPLSRLHAHARARLRGARRGGRRADPSRALRQLPPDVRRRAGRRRLGRL</sequence>
<feature type="compositionally biased region" description="Low complexity" evidence="1">
    <location>
        <begin position="169"/>
        <end position="183"/>
    </location>
</feature>
<dbReference type="AlphaFoldDB" id="A0A6J4L8C8"/>
<feature type="region of interest" description="Disordered" evidence="1">
    <location>
        <begin position="1"/>
        <end position="253"/>
    </location>
</feature>
<reference evidence="2" key="1">
    <citation type="submission" date="2020-02" db="EMBL/GenBank/DDBJ databases">
        <authorList>
            <person name="Meier V. D."/>
        </authorList>
    </citation>
    <scope>NUCLEOTIDE SEQUENCE</scope>
    <source>
        <strain evidence="2">AVDCRST_MAG89</strain>
    </source>
</reference>
<protein>
    <submittedName>
        <fullName evidence="2">Ribosome small subunit biogenesis RbfA-release protein RsgA</fullName>
    </submittedName>
</protein>